<sequence length="131" mass="14772">MTYDDASWHHDSVIENGLEAHHAATHIGMFFAWLAHHDMVDPSFRDVSPLIDRTVTPGRFLIDHCCGEIDEFMLTKRGAAFTAAAYGPYAKAYDRIPEVARHDVSYAAPDSWELYDAVAPQIDEAYRLFNG</sequence>
<evidence type="ECO:0000313" key="3">
    <source>
        <dbReference type="EMBL" id="ORA35430.1"/>
    </source>
</evidence>
<dbReference type="RefSeq" id="WP_083132700.1">
    <property type="nucleotide sequence ID" value="NZ_AP022607.1"/>
</dbReference>
<dbReference type="InterPro" id="IPR057154">
    <property type="entry name" value="DUF7832"/>
</dbReference>
<dbReference type="Proteomes" id="UP000192441">
    <property type="component" value="Unassembled WGS sequence"/>
</dbReference>
<dbReference type="Pfam" id="PF25191">
    <property type="entry name" value="DUF7832"/>
    <property type="match status" value="1"/>
</dbReference>
<gene>
    <name evidence="3" type="ORF">BST20_17700</name>
    <name evidence="2" type="ORF">MBRA_53250</name>
</gene>
<dbReference type="Proteomes" id="UP000467379">
    <property type="component" value="Plasmid pJCM12687"/>
</dbReference>
<dbReference type="EMBL" id="MVHM01000012">
    <property type="protein sequence ID" value="ORA35430.1"/>
    <property type="molecule type" value="Genomic_DNA"/>
</dbReference>
<evidence type="ECO:0000313" key="2">
    <source>
        <dbReference type="EMBL" id="BBZ15130.1"/>
    </source>
</evidence>
<dbReference type="EMBL" id="AP022607">
    <property type="protein sequence ID" value="BBZ15130.1"/>
    <property type="molecule type" value="Genomic_DNA"/>
</dbReference>
<name>A0A7I7WDE2_9MYCO</name>
<protein>
    <recommendedName>
        <fullName evidence="1">DUF7832 domain-containing protein</fullName>
    </recommendedName>
</protein>
<feature type="domain" description="DUF7832" evidence="1">
    <location>
        <begin position="3"/>
        <end position="95"/>
    </location>
</feature>
<geneLocation type="plasmid" evidence="2 5">
    <name>pJCM12687</name>
</geneLocation>
<keyword evidence="5" id="KW-1185">Reference proteome</keyword>
<accession>A0A7I7WDE2</accession>
<reference evidence="2" key="3">
    <citation type="submission" date="2020-02" db="EMBL/GenBank/DDBJ databases">
        <authorList>
            <person name="Matsumoto Y."/>
            <person name="Motooka D."/>
            <person name="Nakamura S."/>
        </authorList>
    </citation>
    <scope>NUCLEOTIDE SEQUENCE</scope>
    <source>
        <strain evidence="2">JCM 12687</strain>
        <plasmid evidence="2">pJCM12687</plasmid>
    </source>
</reference>
<keyword evidence="2" id="KW-0614">Plasmid</keyword>
<reference evidence="3 4" key="1">
    <citation type="submission" date="2016-12" db="EMBL/GenBank/DDBJ databases">
        <title>The new phylogeny of genus Mycobacterium.</title>
        <authorList>
            <person name="Tortoli E."/>
            <person name="Trovato A."/>
            <person name="Cirillo D.M."/>
        </authorList>
    </citation>
    <scope>NUCLEOTIDE SEQUENCE [LARGE SCALE GENOMIC DNA]</scope>
    <source>
        <strain evidence="3 4">DSM 44624</strain>
    </source>
</reference>
<proteinExistence type="predicted"/>
<dbReference type="OrthoDB" id="4827574at2"/>
<reference evidence="2 5" key="2">
    <citation type="journal article" date="2019" name="Emerg. Microbes Infect.">
        <title>Comprehensive subspecies identification of 175 nontuberculous mycobacteria species based on 7547 genomic profiles.</title>
        <authorList>
            <person name="Matsumoto Y."/>
            <person name="Kinjo T."/>
            <person name="Motooka D."/>
            <person name="Nabeya D."/>
            <person name="Jung N."/>
            <person name="Uechi K."/>
            <person name="Horii T."/>
            <person name="Iida T."/>
            <person name="Fujita J."/>
            <person name="Nakamura S."/>
        </authorList>
    </citation>
    <scope>NUCLEOTIDE SEQUENCE [LARGE SCALE GENOMIC DNA]</scope>
    <source>
        <strain evidence="2 5">JCM 12687</strain>
        <plasmid evidence="2">pJCM12687</plasmid>
    </source>
</reference>
<evidence type="ECO:0000259" key="1">
    <source>
        <dbReference type="Pfam" id="PF25191"/>
    </source>
</evidence>
<organism evidence="3 4">
    <name type="scientific">Mycobacterium branderi</name>
    <dbReference type="NCBI Taxonomy" id="43348"/>
    <lineage>
        <taxon>Bacteria</taxon>
        <taxon>Bacillati</taxon>
        <taxon>Actinomycetota</taxon>
        <taxon>Actinomycetes</taxon>
        <taxon>Mycobacteriales</taxon>
        <taxon>Mycobacteriaceae</taxon>
        <taxon>Mycobacterium</taxon>
    </lineage>
</organism>
<dbReference type="AlphaFoldDB" id="A0A7I7WDE2"/>
<evidence type="ECO:0000313" key="4">
    <source>
        <dbReference type="Proteomes" id="UP000192441"/>
    </source>
</evidence>
<evidence type="ECO:0000313" key="5">
    <source>
        <dbReference type="Proteomes" id="UP000467379"/>
    </source>
</evidence>